<comment type="caution">
    <text evidence="2">The sequence shown here is derived from an EMBL/GenBank/DDBJ whole genome shotgun (WGS) entry which is preliminary data.</text>
</comment>
<evidence type="ECO:0000313" key="2">
    <source>
        <dbReference type="EMBL" id="MCA9376393.1"/>
    </source>
</evidence>
<reference evidence="2" key="1">
    <citation type="submission" date="2020-04" db="EMBL/GenBank/DDBJ databases">
        <authorList>
            <person name="Zhang T."/>
        </authorList>
    </citation>
    <scope>NUCLEOTIDE SEQUENCE</scope>
    <source>
        <strain evidence="2">HKST-UBA17</strain>
    </source>
</reference>
<reference evidence="2" key="2">
    <citation type="journal article" date="2021" name="Microbiome">
        <title>Successional dynamics and alternative stable states in a saline activated sludge microbial community over 9 years.</title>
        <authorList>
            <person name="Wang Y."/>
            <person name="Ye J."/>
            <person name="Ju F."/>
            <person name="Liu L."/>
            <person name="Boyd J.A."/>
            <person name="Deng Y."/>
            <person name="Parks D.H."/>
            <person name="Jiang X."/>
            <person name="Yin X."/>
            <person name="Woodcroft B.J."/>
            <person name="Tyson G.W."/>
            <person name="Hugenholtz P."/>
            <person name="Polz M.F."/>
            <person name="Zhang T."/>
        </authorList>
    </citation>
    <scope>NUCLEOTIDE SEQUENCE</scope>
    <source>
        <strain evidence="2">HKST-UBA17</strain>
    </source>
</reference>
<sequence>MLADDNSRKRYSGVLLIESVVYLGLFALLFLALIQFYFTIGSSNQRSTANLLLQRTRIFLAEHTEETIRDSLSFDILSSKLDDDSGILSFETTTGYKEYYLENGVLKITDGVDIFPLTPPNTLVTRFRGEVAEDSGSNMYYLEIYIDLQNQDLPTVTQDLNFFYISP</sequence>
<dbReference type="EMBL" id="JAGQLN010000002">
    <property type="protein sequence ID" value="MCA9376393.1"/>
    <property type="molecule type" value="Genomic_DNA"/>
</dbReference>
<feature type="transmembrane region" description="Helical" evidence="1">
    <location>
        <begin position="20"/>
        <end position="40"/>
    </location>
</feature>
<dbReference type="AlphaFoldDB" id="A0A955I8F1"/>
<gene>
    <name evidence="2" type="ORF">KC685_00550</name>
</gene>
<name>A0A955I8F1_9BACT</name>
<keyword evidence="1" id="KW-0812">Transmembrane</keyword>
<accession>A0A955I8F1</accession>
<organism evidence="2 3">
    <name type="scientific">Candidatus Dojkabacteria bacterium</name>
    <dbReference type="NCBI Taxonomy" id="2099670"/>
    <lineage>
        <taxon>Bacteria</taxon>
        <taxon>Candidatus Dojkabacteria</taxon>
    </lineage>
</organism>
<evidence type="ECO:0000256" key="1">
    <source>
        <dbReference type="SAM" id="Phobius"/>
    </source>
</evidence>
<keyword evidence="1" id="KW-0472">Membrane</keyword>
<evidence type="ECO:0000313" key="3">
    <source>
        <dbReference type="Proteomes" id="UP000741282"/>
    </source>
</evidence>
<proteinExistence type="predicted"/>
<keyword evidence="1" id="KW-1133">Transmembrane helix</keyword>
<dbReference type="Proteomes" id="UP000741282">
    <property type="component" value="Unassembled WGS sequence"/>
</dbReference>
<protein>
    <submittedName>
        <fullName evidence="2">Uncharacterized protein</fullName>
    </submittedName>
</protein>